<keyword evidence="10" id="KW-1185">Reference proteome</keyword>
<dbReference type="Proteomes" id="UP001497600">
    <property type="component" value="Chromosome D"/>
</dbReference>
<feature type="transmembrane region" description="Helical" evidence="8">
    <location>
        <begin position="440"/>
        <end position="457"/>
    </location>
</feature>
<comment type="subcellular location">
    <subcellularLocation>
        <location evidence="1">Membrane</location>
        <topology evidence="1">Multi-pass membrane protein</topology>
    </subcellularLocation>
</comment>
<feature type="transmembrane region" description="Helical" evidence="8">
    <location>
        <begin position="321"/>
        <end position="344"/>
    </location>
</feature>
<dbReference type="EMBL" id="OZ004256">
    <property type="protein sequence ID" value="CAK7902982.1"/>
    <property type="molecule type" value="Genomic_DNA"/>
</dbReference>
<feature type="transmembrane region" description="Helical" evidence="8">
    <location>
        <begin position="374"/>
        <end position="392"/>
    </location>
</feature>
<dbReference type="SUPFAM" id="SSF81340">
    <property type="entry name" value="Clc chloride channel"/>
    <property type="match status" value="1"/>
</dbReference>
<dbReference type="Pfam" id="PF00654">
    <property type="entry name" value="Voltage_CLC"/>
    <property type="match status" value="1"/>
</dbReference>
<feature type="transmembrane region" description="Helical" evidence="8">
    <location>
        <begin position="60"/>
        <end position="84"/>
    </location>
</feature>
<evidence type="ECO:0000256" key="8">
    <source>
        <dbReference type="SAM" id="Phobius"/>
    </source>
</evidence>
<evidence type="ECO:0000256" key="2">
    <source>
        <dbReference type="ARBA" id="ARBA00022448"/>
    </source>
</evidence>
<reference evidence="9 10" key="1">
    <citation type="submission" date="2024-01" db="EMBL/GenBank/DDBJ databases">
        <authorList>
            <consortium name="Genoscope - CEA"/>
            <person name="William W."/>
        </authorList>
    </citation>
    <scope>NUCLEOTIDE SEQUENCE [LARGE SCALE GENOMIC DNA]</scope>
    <source>
        <strain evidence="9 10">29B2s-10</strain>
    </source>
</reference>
<evidence type="ECO:0000256" key="7">
    <source>
        <dbReference type="ARBA" id="ARBA00023214"/>
    </source>
</evidence>
<dbReference type="InterPro" id="IPR001807">
    <property type="entry name" value="ClC"/>
</dbReference>
<sequence length="814" mass="90476">MSVKVELSGEIPVLTYARADSHQATMPEPPRDTIVPVNGFIDWSKSVTAHPSVSTVTRKWTVLVISSLLVGYITTVIDLASVWMNDLKKGYCFSKIDKWSLLSPYSTCPAEDWHDWSRILFGSTGAASTFFVNLPIYTIFAVVITGAACFVTYRAPQIKSSGISEIKVIISGLNYDLSQYLGLRTLFYKITGLILVVSSGLWLGKEGPLVHVACCILNIVYNYVFQVGDIDGDSANSFLRRELLSAAASTGISVAFNAPIGGVLFMVESAQSFYMPTKIMWNSFVSATIAVVVLTSFKIFTDGENFLERDLFQVEFGNFSWVFIEFVPYTLLGALGGVYGYLFIKLNTLYRVKGIRISVQRRLCQLFRVDLHKYGNYLEVFLLLAVTIILNFPMEITRLPLHAYVKILFTDCPEPKDDDTTSQSTTFICNSSNGMSILKLFYIFVQGFLLSTYTYGVHLPGGVLMPSLALGATAGRLVGLISQSIQDSLHIGSLAECTKKTCLVSPSSYAVVGAASFMSGITKLTMCVVVIIFELTGAVSYVLPIMCAVMVSKFVNDWICTDNIYDTWLKYEFNRGAGQLVSSKINEGKGSGLCEFTNATSTVKNLLPDVTTSRIQIPLERTRCIQLIQKYTREEIEDFIHSDTHEGYPLIGSIRNPVSLGYISKEVLQRSIQAITTPSNPFRFSISEKLPTSVISDELHYFQQFEDIQVCFLDTVEKSHFYISELTPLISLLEMFEKLHLNHCIVMRAGSGSGSDSMAGTDPLMTGFVDRFVLAQLINSKFSTLKDELVGRTDDVEQRLTDYERDGHSLEFIT</sequence>
<keyword evidence="3 8" id="KW-0812">Transmembrane</keyword>
<dbReference type="PANTHER" id="PTHR45711">
    <property type="entry name" value="CHLORIDE CHANNEL PROTEIN"/>
    <property type="match status" value="1"/>
</dbReference>
<dbReference type="PANTHER" id="PTHR45711:SF6">
    <property type="entry name" value="CHLORIDE CHANNEL PROTEIN"/>
    <property type="match status" value="1"/>
</dbReference>
<name>A0ABP0EA84_9ASCO</name>
<keyword evidence="6 8" id="KW-0472">Membrane</keyword>
<keyword evidence="2" id="KW-0813">Transport</keyword>
<evidence type="ECO:0008006" key="11">
    <source>
        <dbReference type="Google" id="ProtNLM"/>
    </source>
</evidence>
<evidence type="ECO:0000256" key="4">
    <source>
        <dbReference type="ARBA" id="ARBA00022989"/>
    </source>
</evidence>
<feature type="transmembrane region" description="Helical" evidence="8">
    <location>
        <begin position="209"/>
        <end position="225"/>
    </location>
</feature>
<organism evidence="9 10">
    <name type="scientific">[Candida] anglica</name>
    <dbReference type="NCBI Taxonomy" id="148631"/>
    <lineage>
        <taxon>Eukaryota</taxon>
        <taxon>Fungi</taxon>
        <taxon>Dikarya</taxon>
        <taxon>Ascomycota</taxon>
        <taxon>Saccharomycotina</taxon>
        <taxon>Pichiomycetes</taxon>
        <taxon>Debaryomycetaceae</taxon>
        <taxon>Kurtzmaniella</taxon>
    </lineage>
</organism>
<keyword evidence="7" id="KW-0868">Chloride</keyword>
<protein>
    <recommendedName>
        <fullName evidence="11">Chloride channel protein</fullName>
    </recommendedName>
</protein>
<dbReference type="Gene3D" id="1.10.3080.10">
    <property type="entry name" value="Clc chloride channel"/>
    <property type="match status" value="1"/>
</dbReference>
<gene>
    <name evidence="9" type="ORF">CAAN4_D02454</name>
</gene>
<evidence type="ECO:0000313" key="10">
    <source>
        <dbReference type="Proteomes" id="UP001497600"/>
    </source>
</evidence>
<keyword evidence="5" id="KW-0406">Ion transport</keyword>
<dbReference type="PRINTS" id="PR00762">
    <property type="entry name" value="CLCHANNEL"/>
</dbReference>
<feature type="transmembrane region" description="Helical" evidence="8">
    <location>
        <begin position="524"/>
        <end position="543"/>
    </location>
</feature>
<evidence type="ECO:0000313" key="9">
    <source>
        <dbReference type="EMBL" id="CAK7902982.1"/>
    </source>
</evidence>
<evidence type="ECO:0000256" key="1">
    <source>
        <dbReference type="ARBA" id="ARBA00004141"/>
    </source>
</evidence>
<feature type="transmembrane region" description="Helical" evidence="8">
    <location>
        <begin position="246"/>
        <end position="267"/>
    </location>
</feature>
<evidence type="ECO:0000256" key="5">
    <source>
        <dbReference type="ARBA" id="ARBA00023065"/>
    </source>
</evidence>
<feature type="transmembrane region" description="Helical" evidence="8">
    <location>
        <begin position="279"/>
        <end position="300"/>
    </location>
</feature>
<keyword evidence="4 8" id="KW-1133">Transmembrane helix</keyword>
<proteinExistence type="predicted"/>
<dbReference type="InterPro" id="IPR014743">
    <property type="entry name" value="Cl-channel_core"/>
</dbReference>
<dbReference type="SUPFAM" id="SSF54631">
    <property type="entry name" value="CBS-domain pair"/>
    <property type="match status" value="1"/>
</dbReference>
<feature type="transmembrane region" description="Helical" evidence="8">
    <location>
        <begin position="186"/>
        <end position="203"/>
    </location>
</feature>
<evidence type="ECO:0000256" key="6">
    <source>
        <dbReference type="ARBA" id="ARBA00023136"/>
    </source>
</evidence>
<accession>A0ABP0EA84</accession>
<feature type="transmembrane region" description="Helical" evidence="8">
    <location>
        <begin position="130"/>
        <end position="153"/>
    </location>
</feature>
<evidence type="ECO:0000256" key="3">
    <source>
        <dbReference type="ARBA" id="ARBA00022692"/>
    </source>
</evidence>
<dbReference type="InterPro" id="IPR046342">
    <property type="entry name" value="CBS_dom_sf"/>
</dbReference>